<dbReference type="STRING" id="762903.Pedsa_1972"/>
<evidence type="ECO:0000313" key="1">
    <source>
        <dbReference type="EMBL" id="ADY52525.1"/>
    </source>
</evidence>
<accession>F0S9W7</accession>
<reference evidence="1 2" key="1">
    <citation type="journal article" date="2011" name="Stand. Genomic Sci.">
        <title>Complete genome sequence of the gliding, heparinolytic Pedobacter saltans type strain (113).</title>
        <authorList>
            <person name="Liolios K."/>
            <person name="Sikorski J."/>
            <person name="Lu M."/>
            <person name="Nolan M."/>
            <person name="Lapidus A."/>
            <person name="Lucas S."/>
            <person name="Hammon N."/>
            <person name="Deshpande S."/>
            <person name="Cheng J.F."/>
            <person name="Tapia R."/>
            <person name="Han C."/>
            <person name="Goodwin L."/>
            <person name="Pitluck S."/>
            <person name="Huntemann M."/>
            <person name="Ivanova N."/>
            <person name="Pagani I."/>
            <person name="Mavromatis K."/>
            <person name="Ovchinikova G."/>
            <person name="Pati A."/>
            <person name="Chen A."/>
            <person name="Palaniappan K."/>
            <person name="Land M."/>
            <person name="Hauser L."/>
            <person name="Brambilla E.M."/>
            <person name="Kotsyurbenko O."/>
            <person name="Rohde M."/>
            <person name="Tindall B.J."/>
            <person name="Abt B."/>
            <person name="Goker M."/>
            <person name="Detter J.C."/>
            <person name="Woyke T."/>
            <person name="Bristow J."/>
            <person name="Eisen J.A."/>
            <person name="Markowitz V."/>
            <person name="Hugenholtz P."/>
            <person name="Klenk H.P."/>
            <person name="Kyrpides N.C."/>
        </authorList>
    </citation>
    <scope>NUCLEOTIDE SEQUENCE [LARGE SCALE GENOMIC DNA]</scope>
    <source>
        <strain evidence="2">ATCC 51119 / DSM 12145 / JCM 21818 / LMG 10337 / NBRC 100064 / NCIMB 13643</strain>
    </source>
</reference>
<sequence>MIPRKIIIAASLCIFSHLSPAQEKFEKEYRINKRSAPSNATSFIDECFPDSRIKWYREESTKGTFFEAKIRHSKTIYSIKFDQQGNLQDTERTLSFKDLPVGAQKNIRQFLERRFATYSIIKLQEQWLADKNIIKSLIVNGNPSGHYKTNYELEIRGKAGKDIDFFEFLFNQEGKLVREYKIVEKNFNNLIF</sequence>
<proteinExistence type="predicted"/>
<dbReference type="AlphaFoldDB" id="F0S9W7"/>
<dbReference type="HOGENOM" id="CLU_119899_1_0_10"/>
<reference evidence="2" key="2">
    <citation type="submission" date="2011-02" db="EMBL/GenBank/DDBJ databases">
        <title>The complete genome of Pedobacter saltans DSM 12145.</title>
        <authorList>
            <consortium name="US DOE Joint Genome Institute (JGI-PGF)"/>
            <person name="Lucas S."/>
            <person name="Copeland A."/>
            <person name="Lapidus A."/>
            <person name="Bruce D."/>
            <person name="Goodwin L."/>
            <person name="Pitluck S."/>
            <person name="Kyrpides N."/>
            <person name="Mavromatis K."/>
            <person name="Pagani I."/>
            <person name="Ivanova N."/>
            <person name="Ovchinnikova G."/>
            <person name="Lu M."/>
            <person name="Detter J.C."/>
            <person name="Han C."/>
            <person name="Land M."/>
            <person name="Hauser L."/>
            <person name="Markowitz V."/>
            <person name="Cheng J.-F."/>
            <person name="Hugenholtz P."/>
            <person name="Woyke T."/>
            <person name="Wu D."/>
            <person name="Tindall B."/>
            <person name="Pomrenke H.G."/>
            <person name="Brambilla E."/>
            <person name="Klenk H.-P."/>
            <person name="Eisen J.A."/>
        </authorList>
    </citation>
    <scope>NUCLEOTIDE SEQUENCE [LARGE SCALE GENOMIC DNA]</scope>
    <source>
        <strain evidence="2">ATCC 51119 / DSM 12145 / JCM 21818 / LMG 10337 / NBRC 100064 / NCIMB 13643</strain>
    </source>
</reference>
<protein>
    <submittedName>
        <fullName evidence="1">Uncharacterized protein</fullName>
    </submittedName>
</protein>
<dbReference type="OrthoDB" id="943438at2"/>
<evidence type="ECO:0000313" key="2">
    <source>
        <dbReference type="Proteomes" id="UP000000310"/>
    </source>
</evidence>
<dbReference type="EMBL" id="CP002545">
    <property type="protein sequence ID" value="ADY52525.1"/>
    <property type="molecule type" value="Genomic_DNA"/>
</dbReference>
<dbReference type="KEGG" id="psn:Pedsa_1972"/>
<name>F0S9W7_PSESL</name>
<organism evidence="1 2">
    <name type="scientific">Pseudopedobacter saltans (strain ATCC 51119 / DSM 12145 / JCM 21818 / CCUG 39354 / LMG 10337 / NBRC 100064 / NCIMB 13643)</name>
    <name type="common">Pedobacter saltans</name>
    <dbReference type="NCBI Taxonomy" id="762903"/>
    <lineage>
        <taxon>Bacteria</taxon>
        <taxon>Pseudomonadati</taxon>
        <taxon>Bacteroidota</taxon>
        <taxon>Sphingobacteriia</taxon>
        <taxon>Sphingobacteriales</taxon>
        <taxon>Sphingobacteriaceae</taxon>
        <taxon>Pseudopedobacter</taxon>
    </lineage>
</organism>
<dbReference type="eggNOG" id="ENOG50331E0">
    <property type="taxonomic scope" value="Bacteria"/>
</dbReference>
<dbReference type="Proteomes" id="UP000000310">
    <property type="component" value="Chromosome"/>
</dbReference>
<dbReference type="RefSeq" id="WP_013633012.1">
    <property type="nucleotide sequence ID" value="NC_015177.1"/>
</dbReference>
<keyword evidence="2" id="KW-1185">Reference proteome</keyword>
<gene>
    <name evidence="1" type="ordered locus">Pedsa_1972</name>
</gene>
<dbReference type="SUPFAM" id="SSF160574">
    <property type="entry name" value="BT0923-like"/>
    <property type="match status" value="1"/>
</dbReference>
<dbReference type="Gene3D" id="3.40.1420.30">
    <property type="match status" value="1"/>
</dbReference>